<comment type="caution">
    <text evidence="2">The sequence shown here is derived from an EMBL/GenBank/DDBJ whole genome shotgun (WGS) entry which is preliminary data.</text>
</comment>
<gene>
    <name evidence="2" type="ORF">FHX74_003902</name>
</gene>
<feature type="region of interest" description="Disordered" evidence="1">
    <location>
        <begin position="162"/>
        <end position="229"/>
    </location>
</feature>
<dbReference type="AlphaFoldDB" id="A0A7W3IVY7"/>
<dbReference type="EMBL" id="JACGWT010000007">
    <property type="protein sequence ID" value="MBA8796249.1"/>
    <property type="molecule type" value="Genomic_DNA"/>
</dbReference>
<name>A0A7W3IVY7_9ACTN</name>
<feature type="compositionally biased region" description="Low complexity" evidence="1">
    <location>
        <begin position="185"/>
        <end position="229"/>
    </location>
</feature>
<proteinExistence type="predicted"/>
<evidence type="ECO:0000313" key="3">
    <source>
        <dbReference type="Proteomes" id="UP000523079"/>
    </source>
</evidence>
<reference evidence="2 3" key="1">
    <citation type="submission" date="2020-07" db="EMBL/GenBank/DDBJ databases">
        <title>Sequencing the genomes of 1000 actinobacteria strains.</title>
        <authorList>
            <person name="Klenk H.-P."/>
        </authorList>
    </citation>
    <scope>NUCLEOTIDE SEQUENCE [LARGE SCALE GENOMIC DNA]</scope>
    <source>
        <strain evidence="2 3">DSM 100723</strain>
    </source>
</reference>
<dbReference type="Proteomes" id="UP000523079">
    <property type="component" value="Unassembled WGS sequence"/>
</dbReference>
<feature type="compositionally biased region" description="Polar residues" evidence="1">
    <location>
        <begin position="162"/>
        <end position="178"/>
    </location>
</feature>
<accession>A0A7W3IVY7</accession>
<organism evidence="2 3">
    <name type="scientific">Microlunatus kandeliicorticis</name>
    <dbReference type="NCBI Taxonomy" id="1759536"/>
    <lineage>
        <taxon>Bacteria</taxon>
        <taxon>Bacillati</taxon>
        <taxon>Actinomycetota</taxon>
        <taxon>Actinomycetes</taxon>
        <taxon>Propionibacteriales</taxon>
        <taxon>Propionibacteriaceae</taxon>
        <taxon>Microlunatus</taxon>
    </lineage>
</organism>
<evidence type="ECO:0000313" key="2">
    <source>
        <dbReference type="EMBL" id="MBA8796249.1"/>
    </source>
</evidence>
<keyword evidence="3" id="KW-1185">Reference proteome</keyword>
<evidence type="ECO:0000256" key="1">
    <source>
        <dbReference type="SAM" id="MobiDB-lite"/>
    </source>
</evidence>
<dbReference type="RefSeq" id="WP_182561872.1">
    <property type="nucleotide sequence ID" value="NZ_JACGWT010000007.1"/>
</dbReference>
<protein>
    <submittedName>
        <fullName evidence="2">ElaB/YqjD/DUF883 family membrane-anchored ribosome-binding protein</fullName>
    </submittedName>
</protein>
<feature type="region of interest" description="Disordered" evidence="1">
    <location>
        <begin position="93"/>
        <end position="112"/>
    </location>
</feature>
<sequence length="229" mass="24819">MSTTTSKETPRQARSAAVASSLTPLYAVAGLTDVLAEEARQRLTEAQKRAQERLAEIRRRPSDLQHQVKHNADELARFVADLPVHLRALPSTTRERAQQLSEQATERLSEAGSAYEDLAGRGRRRVDEVVTTAQTFRGRARRRAEEGLKQADPVFETVQEAATQLRKSATGRTATETVTPRRGRTSTAKTGTAKKSTPATKAAPARSSAAKKTGAATKSSAARKSTTRA</sequence>